<evidence type="ECO:0000256" key="9">
    <source>
        <dbReference type="SAM" id="Phobius"/>
    </source>
</evidence>
<dbReference type="RefSeq" id="WP_108139416.1">
    <property type="nucleotide sequence ID" value="NZ_QAXS01000009.1"/>
</dbReference>
<evidence type="ECO:0000256" key="7">
    <source>
        <dbReference type="ARBA" id="ARBA00023136"/>
    </source>
</evidence>
<evidence type="ECO:0000256" key="6">
    <source>
        <dbReference type="ARBA" id="ARBA00022989"/>
    </source>
</evidence>
<keyword evidence="4" id="KW-1003">Cell membrane</keyword>
<dbReference type="EMBL" id="QAXS01000009">
    <property type="protein sequence ID" value="PTV99833.1"/>
    <property type="molecule type" value="Genomic_DNA"/>
</dbReference>
<feature type="transmembrane region" description="Helical" evidence="9">
    <location>
        <begin position="103"/>
        <end position="123"/>
    </location>
</feature>
<feature type="transmembrane region" description="Helical" evidence="9">
    <location>
        <begin position="425"/>
        <end position="445"/>
    </location>
</feature>
<protein>
    <submittedName>
        <fullName evidence="11">Transporter (NhaC family)</fullName>
    </submittedName>
</protein>
<evidence type="ECO:0000259" key="10">
    <source>
        <dbReference type="Pfam" id="PF03553"/>
    </source>
</evidence>
<keyword evidence="5 9" id="KW-0812">Transmembrane</keyword>
<evidence type="ECO:0000256" key="5">
    <source>
        <dbReference type="ARBA" id="ARBA00022692"/>
    </source>
</evidence>
<dbReference type="AlphaFoldDB" id="A0A2T5RL22"/>
<feature type="transmembrane region" description="Helical" evidence="9">
    <location>
        <begin position="304"/>
        <end position="324"/>
    </location>
</feature>
<dbReference type="GO" id="GO:0005886">
    <property type="term" value="C:plasma membrane"/>
    <property type="evidence" value="ECO:0007669"/>
    <property type="project" value="UniProtKB-SubCell"/>
</dbReference>
<gene>
    <name evidence="11" type="ORF">C8C76_10955</name>
</gene>
<dbReference type="GO" id="GO:0015297">
    <property type="term" value="F:antiporter activity"/>
    <property type="evidence" value="ECO:0007669"/>
    <property type="project" value="UniProtKB-KW"/>
</dbReference>
<dbReference type="Proteomes" id="UP000244089">
    <property type="component" value="Unassembled WGS sequence"/>
</dbReference>
<evidence type="ECO:0000313" key="11">
    <source>
        <dbReference type="EMBL" id="PTV99833.1"/>
    </source>
</evidence>
<feature type="transmembrane region" description="Helical" evidence="9">
    <location>
        <begin position="345"/>
        <end position="371"/>
    </location>
</feature>
<keyword evidence="7 9" id="KW-0472">Membrane</keyword>
<feature type="transmembrane region" description="Helical" evidence="9">
    <location>
        <begin position="31"/>
        <end position="49"/>
    </location>
</feature>
<proteinExistence type="inferred from homology"/>
<evidence type="ECO:0000256" key="2">
    <source>
        <dbReference type="ARBA" id="ARBA00022448"/>
    </source>
</evidence>
<feature type="transmembrane region" description="Helical" evidence="9">
    <location>
        <begin position="190"/>
        <end position="209"/>
    </location>
</feature>
<feature type="transmembrane region" description="Helical" evidence="9">
    <location>
        <begin position="129"/>
        <end position="152"/>
    </location>
</feature>
<dbReference type="PANTHER" id="PTHR33451:SF3">
    <property type="entry name" value="MALATE-2H(+)_NA(+)-LACTATE ANTIPORTER"/>
    <property type="match status" value="1"/>
</dbReference>
<dbReference type="InterPro" id="IPR018461">
    <property type="entry name" value="Na/H_Antiport_NhaC-like_C"/>
</dbReference>
<comment type="subcellular location">
    <subcellularLocation>
        <location evidence="1">Cell membrane</location>
        <topology evidence="1">Multi-pass membrane protein</topology>
    </subcellularLocation>
</comment>
<evidence type="ECO:0000256" key="4">
    <source>
        <dbReference type="ARBA" id="ARBA00022475"/>
    </source>
</evidence>
<dbReference type="OrthoDB" id="9762978at2"/>
<dbReference type="InterPro" id="IPR052180">
    <property type="entry name" value="NhaC_Na-H+_Antiporter"/>
</dbReference>
<feature type="domain" description="Na+/H+ antiporter NhaC-like C-terminal" evidence="10">
    <location>
        <begin position="156"/>
        <end position="440"/>
    </location>
</feature>
<name>A0A2T5RL22_9FIRM</name>
<keyword evidence="2" id="KW-0813">Transport</keyword>
<evidence type="ECO:0000256" key="8">
    <source>
        <dbReference type="ARBA" id="ARBA00038435"/>
    </source>
</evidence>
<organism evidence="11 12">
    <name type="scientific">Halanaerobium saccharolyticum</name>
    <dbReference type="NCBI Taxonomy" id="43595"/>
    <lineage>
        <taxon>Bacteria</taxon>
        <taxon>Bacillati</taxon>
        <taxon>Bacillota</taxon>
        <taxon>Clostridia</taxon>
        <taxon>Halanaerobiales</taxon>
        <taxon>Halanaerobiaceae</taxon>
        <taxon>Halanaerobium</taxon>
    </lineage>
</organism>
<feature type="transmembrane region" description="Helical" evidence="9">
    <location>
        <begin position="6"/>
        <end position="24"/>
    </location>
</feature>
<keyword evidence="3" id="KW-0050">Antiport</keyword>
<feature type="transmembrane region" description="Helical" evidence="9">
    <location>
        <begin position="69"/>
        <end position="96"/>
    </location>
</feature>
<sequence length="449" mass="49314">MLSFKQAVIPVVTMAVLILLSVLFWEAPIQIALFFEIMIIIALALSWGYKWQEIEEMLFSSFKNIGNVILILFLLGMMIGLWIAVGTVPTMIYYGLQTISPKYFFILSFISTSLVSMAVGTAVGTASTIGLALISIAQTMGLNLPLAAGAIISGSYVGDRMSPVSSIAIITAHSSEANLMDMIYHMLKTAVLPYLFTAAAFLFIGLSNFSSLKDAADLDSLSQMLSGHFQVSFWLLLPPILIIMLAVLKLPTIINIALNILFSLLMGSYLTERSWSELLNIMFRGFNERTGTVFIDNILARGGLTSMLELISLIIFAVLLGGLLEKMGVLNSLLKPFLHLIKEKIHLIAVTIFSGIVSATLGCNQFLAVFLPAKMLAKNYDQMNLERKDLARALGDSGLVFSPLIPWNVNALMMTAVLGVSTIEYFPYAFFPLLMPLSNLLVTYLEEKN</sequence>
<feature type="transmembrane region" description="Helical" evidence="9">
    <location>
        <begin position="229"/>
        <end position="248"/>
    </location>
</feature>
<dbReference type="Pfam" id="PF03553">
    <property type="entry name" value="Na_H_antiporter"/>
    <property type="match status" value="1"/>
</dbReference>
<evidence type="ECO:0000313" key="12">
    <source>
        <dbReference type="Proteomes" id="UP000244089"/>
    </source>
</evidence>
<accession>A0A2T5RL22</accession>
<keyword evidence="6 9" id="KW-1133">Transmembrane helix</keyword>
<dbReference type="PANTHER" id="PTHR33451">
    <property type="entry name" value="MALATE-2H(+)/NA(+)-LACTATE ANTIPORTER"/>
    <property type="match status" value="1"/>
</dbReference>
<feature type="transmembrane region" description="Helical" evidence="9">
    <location>
        <begin position="253"/>
        <end position="270"/>
    </location>
</feature>
<comment type="caution">
    <text evidence="11">The sequence shown here is derived from an EMBL/GenBank/DDBJ whole genome shotgun (WGS) entry which is preliminary data.</text>
</comment>
<evidence type="ECO:0000256" key="3">
    <source>
        <dbReference type="ARBA" id="ARBA00022449"/>
    </source>
</evidence>
<comment type="similarity">
    <text evidence="8">Belongs to the NhaC Na(+)/H(+) (TC 2.A.35) antiporter family.</text>
</comment>
<evidence type="ECO:0000256" key="1">
    <source>
        <dbReference type="ARBA" id="ARBA00004651"/>
    </source>
</evidence>
<reference evidence="11 12" key="1">
    <citation type="submission" date="2018-04" db="EMBL/GenBank/DDBJ databases">
        <title>Subsurface microbial communities from deep shales in Ohio and West Virginia, USA.</title>
        <authorList>
            <person name="Wrighton K."/>
        </authorList>
    </citation>
    <scope>NUCLEOTIDE SEQUENCE [LARGE SCALE GENOMIC DNA]</scope>
    <source>
        <strain evidence="11 12">WC1</strain>
    </source>
</reference>